<dbReference type="PROSITE" id="PS50885">
    <property type="entry name" value="HAMP"/>
    <property type="match status" value="1"/>
</dbReference>
<evidence type="ECO:0000313" key="12">
    <source>
        <dbReference type="Proteomes" id="UP000198778"/>
    </source>
</evidence>
<evidence type="ECO:0000256" key="7">
    <source>
        <dbReference type="SAM" id="MobiDB-lite"/>
    </source>
</evidence>
<dbReference type="GO" id="GO:0004888">
    <property type="term" value="F:transmembrane signaling receptor activity"/>
    <property type="evidence" value="ECO:0007669"/>
    <property type="project" value="InterPro"/>
</dbReference>
<evidence type="ECO:0000256" key="2">
    <source>
        <dbReference type="ARBA" id="ARBA00022475"/>
    </source>
</evidence>
<keyword evidence="3 8" id="KW-0472">Membrane</keyword>
<dbReference type="SUPFAM" id="SSF58104">
    <property type="entry name" value="Methyl-accepting chemotaxis protein (MCP) signaling domain"/>
    <property type="match status" value="1"/>
</dbReference>
<keyword evidence="4 6" id="KW-0807">Transducer</keyword>
<dbReference type="OrthoDB" id="9804712at2"/>
<name>A0A1H0H0A4_9BACI</name>
<comment type="subcellular location">
    <subcellularLocation>
        <location evidence="1">Cell membrane</location>
    </subcellularLocation>
</comment>
<comment type="similarity">
    <text evidence="5">Belongs to the methyl-accepting chemotaxis (MCP) protein family.</text>
</comment>
<feature type="domain" description="HAMP" evidence="10">
    <location>
        <begin position="204"/>
        <end position="257"/>
    </location>
</feature>
<dbReference type="Proteomes" id="UP000198778">
    <property type="component" value="Unassembled WGS sequence"/>
</dbReference>
<dbReference type="EMBL" id="FNIL01000007">
    <property type="protein sequence ID" value="SDO12464.1"/>
    <property type="molecule type" value="Genomic_DNA"/>
</dbReference>
<dbReference type="PRINTS" id="PR00260">
    <property type="entry name" value="CHEMTRNSDUCR"/>
</dbReference>
<dbReference type="PANTHER" id="PTHR32089:SF112">
    <property type="entry name" value="LYSOZYME-LIKE PROTEIN-RELATED"/>
    <property type="match status" value="1"/>
</dbReference>
<dbReference type="CDD" id="cd06225">
    <property type="entry name" value="HAMP"/>
    <property type="match status" value="1"/>
</dbReference>
<dbReference type="Pfam" id="PF00672">
    <property type="entry name" value="HAMP"/>
    <property type="match status" value="1"/>
</dbReference>
<dbReference type="GO" id="GO:0007165">
    <property type="term" value="P:signal transduction"/>
    <property type="evidence" value="ECO:0007669"/>
    <property type="project" value="UniProtKB-KW"/>
</dbReference>
<dbReference type="InterPro" id="IPR003660">
    <property type="entry name" value="HAMP_dom"/>
</dbReference>
<keyword evidence="12" id="KW-1185">Reference proteome</keyword>
<dbReference type="GO" id="GO:0006935">
    <property type="term" value="P:chemotaxis"/>
    <property type="evidence" value="ECO:0007669"/>
    <property type="project" value="InterPro"/>
</dbReference>
<reference evidence="12" key="1">
    <citation type="submission" date="2016-10" db="EMBL/GenBank/DDBJ databases">
        <authorList>
            <person name="Varghese N."/>
            <person name="Submissions S."/>
        </authorList>
    </citation>
    <scope>NUCLEOTIDE SEQUENCE [LARGE SCALE GENOMIC DNA]</scope>
    <source>
        <strain evidence="12">CGMCC 1.10369</strain>
    </source>
</reference>
<evidence type="ECO:0000259" key="10">
    <source>
        <dbReference type="PROSITE" id="PS50885"/>
    </source>
</evidence>
<dbReference type="PROSITE" id="PS50111">
    <property type="entry name" value="CHEMOTAXIS_TRANSDUC_2"/>
    <property type="match status" value="1"/>
</dbReference>
<dbReference type="GO" id="GO:0005886">
    <property type="term" value="C:plasma membrane"/>
    <property type="evidence" value="ECO:0007669"/>
    <property type="project" value="UniProtKB-SubCell"/>
</dbReference>
<sequence>MKRVRDLSLKMKIFGTFLFIMLLLVVGAAFTLIQMSEIGEEVDTFTDYSDRAIMITEVGSLVRSQYIDIADMIRTGGETFDEAAYEADQEKLNAYMNNLRDRMYSQQTQDLFLNVEVNLNSFYTTYSRMPDNSGPLQNQRMEELAESRSMIVEDTLELAEIIQGQAEQAGGTVNNIVEQNVIVFIVTIAVILLIGGTVFYFLAAVLSRSLKTVGKTMNEVSKGNLAVSKLKVNSKDELGKMSSAVNNMIDQLQRMLGSVETTADQVAASAEELLASSNETSRATEEISSSIQEVSNGAESQVEQAAENEETVSQISQSVSAITSSVSAVNKASGASSEKAAHGRDVIGKTAAQMEKINDVTNQIDVSVNRLSERSGRIGSIVSLINDVADQTNLLALNAAIEAARAGEHGKGFAVVADEVRKLAEQTTNATSEIGVLIEQIQEDVKLSVTRTKEGKEAVDQGSSYVLEAGLSFSDLTEAIQNVALQMKEVTCAVEEVESGVEQIASRSKETTTVAEQSASYTQNVAASAEEQLASMEEVSASANQLATTAEELQGILKEFKTK</sequence>
<evidence type="ECO:0000256" key="4">
    <source>
        <dbReference type="ARBA" id="ARBA00023224"/>
    </source>
</evidence>
<evidence type="ECO:0000256" key="1">
    <source>
        <dbReference type="ARBA" id="ARBA00004236"/>
    </source>
</evidence>
<dbReference type="InterPro" id="IPR004089">
    <property type="entry name" value="MCPsignal_dom"/>
</dbReference>
<dbReference type="RefSeq" id="WP_090843167.1">
    <property type="nucleotide sequence ID" value="NZ_FNIL01000007.1"/>
</dbReference>
<protein>
    <submittedName>
        <fullName evidence="11">Methyl-accepting chemotaxis protein</fullName>
    </submittedName>
</protein>
<dbReference type="CDD" id="cd11386">
    <property type="entry name" value="MCP_signal"/>
    <property type="match status" value="1"/>
</dbReference>
<dbReference type="Gene3D" id="6.10.340.10">
    <property type="match status" value="1"/>
</dbReference>
<accession>A0A1H0H0A4</accession>
<dbReference type="STRING" id="745820.SAMN04488053_107115"/>
<proteinExistence type="inferred from homology"/>
<evidence type="ECO:0000256" key="3">
    <source>
        <dbReference type="ARBA" id="ARBA00023136"/>
    </source>
</evidence>
<gene>
    <name evidence="11" type="ORF">SAMN04488053_107115</name>
</gene>
<evidence type="ECO:0000313" key="11">
    <source>
        <dbReference type="EMBL" id="SDO12464.1"/>
    </source>
</evidence>
<dbReference type="InterPro" id="IPR004090">
    <property type="entry name" value="Chemotax_Me-accpt_rcpt"/>
</dbReference>
<evidence type="ECO:0000256" key="5">
    <source>
        <dbReference type="ARBA" id="ARBA00029447"/>
    </source>
</evidence>
<dbReference type="SMART" id="SM00283">
    <property type="entry name" value="MA"/>
    <property type="match status" value="1"/>
</dbReference>
<dbReference type="Pfam" id="PF00015">
    <property type="entry name" value="MCPsignal"/>
    <property type="match status" value="1"/>
</dbReference>
<evidence type="ECO:0000259" key="9">
    <source>
        <dbReference type="PROSITE" id="PS50111"/>
    </source>
</evidence>
<feature type="compositionally biased region" description="Polar residues" evidence="7">
    <location>
        <begin position="291"/>
        <end position="303"/>
    </location>
</feature>
<evidence type="ECO:0000256" key="6">
    <source>
        <dbReference type="PROSITE-ProRule" id="PRU00284"/>
    </source>
</evidence>
<keyword evidence="8" id="KW-1133">Transmembrane helix</keyword>
<dbReference type="SMART" id="SM00304">
    <property type="entry name" value="HAMP"/>
    <property type="match status" value="1"/>
</dbReference>
<dbReference type="AlphaFoldDB" id="A0A1H0H0A4"/>
<feature type="transmembrane region" description="Helical" evidence="8">
    <location>
        <begin position="181"/>
        <end position="206"/>
    </location>
</feature>
<feature type="domain" description="Methyl-accepting transducer" evidence="9">
    <location>
        <begin position="276"/>
        <end position="526"/>
    </location>
</feature>
<keyword evidence="2" id="KW-1003">Cell membrane</keyword>
<keyword evidence="8" id="KW-0812">Transmembrane</keyword>
<evidence type="ECO:0000256" key="8">
    <source>
        <dbReference type="SAM" id="Phobius"/>
    </source>
</evidence>
<dbReference type="Gene3D" id="1.10.287.950">
    <property type="entry name" value="Methyl-accepting chemotaxis protein"/>
    <property type="match status" value="1"/>
</dbReference>
<organism evidence="11 12">
    <name type="scientific">Alkalicoccus daliensis</name>
    <dbReference type="NCBI Taxonomy" id="745820"/>
    <lineage>
        <taxon>Bacteria</taxon>
        <taxon>Bacillati</taxon>
        <taxon>Bacillota</taxon>
        <taxon>Bacilli</taxon>
        <taxon>Bacillales</taxon>
        <taxon>Bacillaceae</taxon>
        <taxon>Alkalicoccus</taxon>
    </lineage>
</organism>
<dbReference type="PANTHER" id="PTHR32089">
    <property type="entry name" value="METHYL-ACCEPTING CHEMOTAXIS PROTEIN MCPB"/>
    <property type="match status" value="1"/>
</dbReference>
<feature type="region of interest" description="Disordered" evidence="7">
    <location>
        <begin position="291"/>
        <end position="311"/>
    </location>
</feature>